<proteinExistence type="predicted"/>
<gene>
    <name evidence="1" type="ORF">ACD_3C00086G0026</name>
</gene>
<name>K2G1T8_9BACT</name>
<evidence type="ECO:0000313" key="1">
    <source>
        <dbReference type="EMBL" id="EKE28182.1"/>
    </source>
</evidence>
<protein>
    <submittedName>
        <fullName evidence="1">Uncharacterized protein</fullName>
    </submittedName>
</protein>
<sequence>MEKVNVHFYLEYMNALEFLRIFTGQSWTIQGKIKKYIKCSDNWVNYIEYNLIRNIYCGCFQRYTFSCHKHIDKVSYNISCVSFLQLLMEFGHMFSDLHLSIENQSYLIRHPECIIWMAKSISDVFNSDNTLWKRLVTDIAKQYNQKRYVQLLNILAIINFGDPESIEITSHRSIHIDLIPKWYRLKVSNISIVEISGDINLRAIKIIADTIRLKKIRNIYLITNQAWKHSQLINVIKAIIANHAFHSTISVFQSLENITHRYKENNLHIFFEDSNKFASFLSLPGNSGILLKPG</sequence>
<reference evidence="1" key="1">
    <citation type="journal article" date="2012" name="Science">
        <title>Fermentation, hydrogen, and sulfur metabolism in multiple uncultivated bacterial phyla.</title>
        <authorList>
            <person name="Wrighton K.C."/>
            <person name="Thomas B.C."/>
            <person name="Sharon I."/>
            <person name="Miller C.S."/>
            <person name="Castelle C.J."/>
            <person name="VerBerkmoes N.C."/>
            <person name="Wilkins M.J."/>
            <person name="Hettich R.L."/>
            <person name="Lipton M.S."/>
            <person name="Williams K.H."/>
            <person name="Long P.E."/>
            <person name="Banfield J.F."/>
        </authorList>
    </citation>
    <scope>NUCLEOTIDE SEQUENCE [LARGE SCALE GENOMIC DNA]</scope>
</reference>
<comment type="caution">
    <text evidence="1">The sequence shown here is derived from an EMBL/GenBank/DDBJ whole genome shotgun (WGS) entry which is preliminary data.</text>
</comment>
<accession>K2G1T8</accession>
<organism evidence="1">
    <name type="scientific">uncultured bacterium</name>
    <name type="common">gcode 4</name>
    <dbReference type="NCBI Taxonomy" id="1234023"/>
    <lineage>
        <taxon>Bacteria</taxon>
        <taxon>environmental samples</taxon>
    </lineage>
</organism>
<dbReference type="EMBL" id="AMFJ01000360">
    <property type="protein sequence ID" value="EKE28182.1"/>
    <property type="molecule type" value="Genomic_DNA"/>
</dbReference>
<dbReference type="AlphaFoldDB" id="K2G1T8"/>